<keyword evidence="2" id="KW-1185">Reference proteome</keyword>
<name>A0A2G8SL63_9APHY</name>
<reference evidence="1 2" key="1">
    <citation type="journal article" date="2015" name="Sci. Rep.">
        <title>Chromosome-level genome map provides insights into diverse defense mechanisms in the medicinal fungus Ganoderma sinense.</title>
        <authorList>
            <person name="Zhu Y."/>
            <person name="Xu J."/>
            <person name="Sun C."/>
            <person name="Zhou S."/>
            <person name="Xu H."/>
            <person name="Nelson D.R."/>
            <person name="Qian J."/>
            <person name="Song J."/>
            <person name="Luo H."/>
            <person name="Xiang L."/>
            <person name="Li Y."/>
            <person name="Xu Z."/>
            <person name="Ji A."/>
            <person name="Wang L."/>
            <person name="Lu S."/>
            <person name="Hayward A."/>
            <person name="Sun W."/>
            <person name="Li X."/>
            <person name="Schwartz D.C."/>
            <person name="Wang Y."/>
            <person name="Chen S."/>
        </authorList>
    </citation>
    <scope>NUCLEOTIDE SEQUENCE [LARGE SCALE GENOMIC DNA]</scope>
    <source>
        <strain evidence="1 2">ZZ0214-1</strain>
    </source>
</reference>
<accession>A0A2G8SL63</accession>
<organism evidence="1 2">
    <name type="scientific">Ganoderma sinense ZZ0214-1</name>
    <dbReference type="NCBI Taxonomy" id="1077348"/>
    <lineage>
        <taxon>Eukaryota</taxon>
        <taxon>Fungi</taxon>
        <taxon>Dikarya</taxon>
        <taxon>Basidiomycota</taxon>
        <taxon>Agaricomycotina</taxon>
        <taxon>Agaricomycetes</taxon>
        <taxon>Polyporales</taxon>
        <taxon>Polyporaceae</taxon>
        <taxon>Ganoderma</taxon>
    </lineage>
</organism>
<evidence type="ECO:0000313" key="2">
    <source>
        <dbReference type="Proteomes" id="UP000230002"/>
    </source>
</evidence>
<dbReference type="AlphaFoldDB" id="A0A2G8SL63"/>
<comment type="caution">
    <text evidence="1">The sequence shown here is derived from an EMBL/GenBank/DDBJ whole genome shotgun (WGS) entry which is preliminary data.</text>
</comment>
<evidence type="ECO:0000313" key="1">
    <source>
        <dbReference type="EMBL" id="PIL34308.1"/>
    </source>
</evidence>
<proteinExistence type="predicted"/>
<protein>
    <submittedName>
        <fullName evidence="1">Uncharacterized protein</fullName>
    </submittedName>
</protein>
<sequence length="103" mass="11183">MPCDNVLRLVCCAAEQHLRGKQSPLDDRRCPAGPLKPHHGVLTVCEHTGQVLHLEHDNARLLKLALDLPLDLRGGGNEPVVVVLDAVVRRVSAPHEEDLVPAA</sequence>
<dbReference type="Proteomes" id="UP000230002">
    <property type="component" value="Unassembled WGS sequence"/>
</dbReference>
<gene>
    <name evidence="1" type="ORF">GSI_03083</name>
</gene>
<dbReference type="EMBL" id="AYKW01000005">
    <property type="protein sequence ID" value="PIL34308.1"/>
    <property type="molecule type" value="Genomic_DNA"/>
</dbReference>